<dbReference type="Pfam" id="PF13516">
    <property type="entry name" value="LRR_6"/>
    <property type="match status" value="2"/>
</dbReference>
<dbReference type="SUPFAM" id="SSF52047">
    <property type="entry name" value="RNI-like"/>
    <property type="match status" value="1"/>
</dbReference>
<reference evidence="1" key="1">
    <citation type="submission" date="2021-02" db="EMBL/GenBank/DDBJ databases">
        <authorList>
            <person name="Nowell W R."/>
        </authorList>
    </citation>
    <scope>NUCLEOTIDE SEQUENCE</scope>
</reference>
<dbReference type="PANTHER" id="PTHR24112">
    <property type="entry name" value="LEUCINE-RICH REPEAT, ISOFORM F-RELATED"/>
    <property type="match status" value="1"/>
</dbReference>
<dbReference type="EMBL" id="CAJOBB010005310">
    <property type="protein sequence ID" value="CAF4123879.1"/>
    <property type="molecule type" value="Genomic_DNA"/>
</dbReference>
<dbReference type="AlphaFoldDB" id="A0A819WG96"/>
<dbReference type="Gene3D" id="3.80.10.10">
    <property type="entry name" value="Ribonuclease Inhibitor"/>
    <property type="match status" value="1"/>
</dbReference>
<name>A0A819WG96_9BILA</name>
<sequence length="104" mass="11102">MANQTVASFVTLPVELVYRILDQLSDFTMLCSMTNTLTTLGLGHNAIGAEGAKYLANALQINKTLTTLGLEHNAIGAEGAQDLANALQINKVTKILVLQSSHFT</sequence>
<dbReference type="InterPro" id="IPR032675">
    <property type="entry name" value="LRR_dom_sf"/>
</dbReference>
<evidence type="ECO:0000313" key="2">
    <source>
        <dbReference type="Proteomes" id="UP000663868"/>
    </source>
</evidence>
<evidence type="ECO:0000313" key="1">
    <source>
        <dbReference type="EMBL" id="CAF4123879.1"/>
    </source>
</evidence>
<dbReference type="Proteomes" id="UP000663868">
    <property type="component" value="Unassembled WGS sequence"/>
</dbReference>
<organism evidence="1 2">
    <name type="scientific">Adineta steineri</name>
    <dbReference type="NCBI Taxonomy" id="433720"/>
    <lineage>
        <taxon>Eukaryota</taxon>
        <taxon>Metazoa</taxon>
        <taxon>Spiralia</taxon>
        <taxon>Gnathifera</taxon>
        <taxon>Rotifera</taxon>
        <taxon>Eurotatoria</taxon>
        <taxon>Bdelloidea</taxon>
        <taxon>Adinetida</taxon>
        <taxon>Adinetidae</taxon>
        <taxon>Adineta</taxon>
    </lineage>
</organism>
<comment type="caution">
    <text evidence="1">The sequence shown here is derived from an EMBL/GenBank/DDBJ whole genome shotgun (WGS) entry which is preliminary data.</text>
</comment>
<accession>A0A819WG96</accession>
<proteinExistence type="predicted"/>
<gene>
    <name evidence="1" type="ORF">KXQ929_LOCUS35800</name>
</gene>
<dbReference type="InterPro" id="IPR051279">
    <property type="entry name" value="PP1-Reg/Actin-Interact_Protein"/>
</dbReference>
<dbReference type="SMART" id="SM00368">
    <property type="entry name" value="LRR_RI"/>
    <property type="match status" value="2"/>
</dbReference>
<protein>
    <submittedName>
        <fullName evidence="1">Uncharacterized protein</fullName>
    </submittedName>
</protein>
<dbReference type="InterPro" id="IPR001611">
    <property type="entry name" value="Leu-rich_rpt"/>
</dbReference>